<dbReference type="Pfam" id="PF07731">
    <property type="entry name" value="Cu-oxidase_2"/>
    <property type="match status" value="1"/>
</dbReference>
<dbReference type="InterPro" id="IPR011707">
    <property type="entry name" value="Cu-oxidase-like_N"/>
</dbReference>
<proteinExistence type="predicted"/>
<comment type="caution">
    <text evidence="6">The sequence shown here is derived from an EMBL/GenBank/DDBJ whole genome shotgun (WGS) entry which is preliminary data.</text>
</comment>
<sequence length="440" mass="50033">MKKQSNIVEYQFEASQFEWEIAEGKTIQAWGFNKQVPGPIIKARKGDTLVVRLKNSLSESTMIHWHGIRVPASMDGTGEVQKPVAPGEEFEYRFQVEDAGSFWYHSHHNETVQMERGMYGAIVVEDELDPVVDEEKIFMIDDMKLTANFEFTKPSWALPRLIEKHDGRQGDTLLINGKVDSLLHMHARQMERWRFINASSARYFKLYLGGREFKIIGSDGGLIEQPVVVREALITPGERLDIMVGPFKEGEIIPIDSLSYSRSTFLRPKKETFASVKVLEAKPSVANIPPFLRVIEPLAPQEAAINRKVKFSVGPSLKNGMNFLINNGLHVLDEPVKVGELQVWEIDNVSLMDHPFHLHGFFFQVLEINGKAPAYKAWKDTINLTPRTKVKIAWMPDNRPGKWMYHCHILEHHAAGMMASFEVIDAATPYVTSRSSCHSH</sequence>
<dbReference type="InterPro" id="IPR045087">
    <property type="entry name" value="Cu-oxidase_fam"/>
</dbReference>
<dbReference type="CDD" id="cd13861">
    <property type="entry name" value="CuRO_1_CumA_like"/>
    <property type="match status" value="1"/>
</dbReference>
<keyword evidence="1" id="KW-0479">Metal-binding</keyword>
<dbReference type="InterPro" id="IPR002355">
    <property type="entry name" value="Cu_oxidase_Cu_BS"/>
</dbReference>
<dbReference type="RefSeq" id="WP_302042080.1">
    <property type="nucleotide sequence ID" value="NZ_JAUKPO010000051.1"/>
</dbReference>
<keyword evidence="7" id="KW-1185">Reference proteome</keyword>
<dbReference type="PANTHER" id="PTHR11709">
    <property type="entry name" value="MULTI-COPPER OXIDASE"/>
    <property type="match status" value="1"/>
</dbReference>
<dbReference type="InterPro" id="IPR008972">
    <property type="entry name" value="Cupredoxin"/>
</dbReference>
<dbReference type="PROSITE" id="PS00079">
    <property type="entry name" value="MULTICOPPER_OXIDASE1"/>
    <property type="match status" value="1"/>
</dbReference>
<evidence type="ECO:0000313" key="6">
    <source>
        <dbReference type="EMBL" id="MDO1451281.1"/>
    </source>
</evidence>
<evidence type="ECO:0000259" key="3">
    <source>
        <dbReference type="Pfam" id="PF00394"/>
    </source>
</evidence>
<evidence type="ECO:0000256" key="2">
    <source>
        <dbReference type="ARBA" id="ARBA00023002"/>
    </source>
</evidence>
<dbReference type="PANTHER" id="PTHR11709:SF2">
    <property type="entry name" value="MULTICOPPER OXIDASE LPR1"/>
    <property type="match status" value="1"/>
</dbReference>
<dbReference type="Pfam" id="PF07732">
    <property type="entry name" value="Cu-oxidase_3"/>
    <property type="match status" value="1"/>
</dbReference>
<evidence type="ECO:0000256" key="1">
    <source>
        <dbReference type="ARBA" id="ARBA00022723"/>
    </source>
</evidence>
<evidence type="ECO:0000259" key="4">
    <source>
        <dbReference type="Pfam" id="PF07731"/>
    </source>
</evidence>
<accession>A0ABT8RGP8</accession>
<keyword evidence="2" id="KW-0560">Oxidoreductase</keyword>
<organism evidence="6 7">
    <name type="scientific">Rhodocytophaga aerolata</name>
    <dbReference type="NCBI Taxonomy" id="455078"/>
    <lineage>
        <taxon>Bacteria</taxon>
        <taxon>Pseudomonadati</taxon>
        <taxon>Bacteroidota</taxon>
        <taxon>Cytophagia</taxon>
        <taxon>Cytophagales</taxon>
        <taxon>Rhodocytophagaceae</taxon>
        <taxon>Rhodocytophaga</taxon>
    </lineage>
</organism>
<dbReference type="Gene3D" id="2.60.40.420">
    <property type="entry name" value="Cupredoxins - blue copper proteins"/>
    <property type="match status" value="3"/>
</dbReference>
<protein>
    <submittedName>
        <fullName evidence="6">Multicopper oxidase family protein</fullName>
    </submittedName>
</protein>
<dbReference type="SUPFAM" id="SSF49503">
    <property type="entry name" value="Cupredoxins"/>
    <property type="match status" value="3"/>
</dbReference>
<dbReference type="PROSITE" id="PS00080">
    <property type="entry name" value="MULTICOPPER_OXIDASE2"/>
    <property type="match status" value="1"/>
</dbReference>
<gene>
    <name evidence="6" type="ORF">Q0590_33715</name>
</gene>
<dbReference type="EMBL" id="JAUKPO010000051">
    <property type="protein sequence ID" value="MDO1451281.1"/>
    <property type="molecule type" value="Genomic_DNA"/>
</dbReference>
<dbReference type="Pfam" id="PF00394">
    <property type="entry name" value="Cu-oxidase"/>
    <property type="match status" value="1"/>
</dbReference>
<evidence type="ECO:0000259" key="5">
    <source>
        <dbReference type="Pfam" id="PF07732"/>
    </source>
</evidence>
<feature type="domain" description="Plastocyanin-like" evidence="3">
    <location>
        <begin position="168"/>
        <end position="244"/>
    </location>
</feature>
<reference evidence="6" key="1">
    <citation type="submission" date="2023-07" db="EMBL/GenBank/DDBJ databases">
        <title>The genome sequence of Rhodocytophaga aerolata KACC 12507.</title>
        <authorList>
            <person name="Zhang X."/>
        </authorList>
    </citation>
    <scope>NUCLEOTIDE SEQUENCE</scope>
    <source>
        <strain evidence="6">KACC 12507</strain>
    </source>
</reference>
<dbReference type="InterPro" id="IPR001117">
    <property type="entry name" value="Cu-oxidase_2nd"/>
</dbReference>
<feature type="domain" description="Plastocyanin-like" evidence="4">
    <location>
        <begin position="336"/>
        <end position="424"/>
    </location>
</feature>
<evidence type="ECO:0000313" key="7">
    <source>
        <dbReference type="Proteomes" id="UP001168528"/>
    </source>
</evidence>
<dbReference type="InterPro" id="IPR033138">
    <property type="entry name" value="Cu_oxidase_CS"/>
</dbReference>
<dbReference type="Proteomes" id="UP001168528">
    <property type="component" value="Unassembled WGS sequence"/>
</dbReference>
<name>A0ABT8RGP8_9BACT</name>
<feature type="domain" description="Plastocyanin-like" evidence="5">
    <location>
        <begin position="18"/>
        <end position="127"/>
    </location>
</feature>
<dbReference type="InterPro" id="IPR011706">
    <property type="entry name" value="Cu-oxidase_C"/>
</dbReference>